<evidence type="ECO:0000256" key="1">
    <source>
        <dbReference type="SAM" id="MobiDB-lite"/>
    </source>
</evidence>
<dbReference type="PANTHER" id="PTHR12265">
    <property type="entry name" value="TRANSMEMBRANE PROTEIN 53"/>
    <property type="match status" value="1"/>
</dbReference>
<dbReference type="InterPro" id="IPR008547">
    <property type="entry name" value="DUF829_TMEM53"/>
</dbReference>
<reference evidence="2" key="1">
    <citation type="submission" date="2024-03" db="EMBL/GenBank/DDBJ databases">
        <title>WGS assembly of Saponaria officinalis var. Norfolk2.</title>
        <authorList>
            <person name="Jenkins J."/>
            <person name="Shu S."/>
            <person name="Grimwood J."/>
            <person name="Barry K."/>
            <person name="Goodstein D."/>
            <person name="Schmutz J."/>
            <person name="Leebens-Mack J."/>
            <person name="Osbourn A."/>
        </authorList>
    </citation>
    <scope>NUCLEOTIDE SEQUENCE [LARGE SCALE GENOMIC DNA]</scope>
    <source>
        <strain evidence="2">JIC</strain>
    </source>
</reference>
<organism evidence="2 3">
    <name type="scientific">Saponaria officinalis</name>
    <name type="common">Common soapwort</name>
    <name type="synonym">Lychnis saponaria</name>
    <dbReference type="NCBI Taxonomy" id="3572"/>
    <lineage>
        <taxon>Eukaryota</taxon>
        <taxon>Viridiplantae</taxon>
        <taxon>Streptophyta</taxon>
        <taxon>Embryophyta</taxon>
        <taxon>Tracheophyta</taxon>
        <taxon>Spermatophyta</taxon>
        <taxon>Magnoliopsida</taxon>
        <taxon>eudicotyledons</taxon>
        <taxon>Gunneridae</taxon>
        <taxon>Pentapetalae</taxon>
        <taxon>Caryophyllales</taxon>
        <taxon>Caryophyllaceae</taxon>
        <taxon>Caryophylleae</taxon>
        <taxon>Saponaria</taxon>
    </lineage>
</organism>
<dbReference type="InterPro" id="IPR029058">
    <property type="entry name" value="AB_hydrolase_fold"/>
</dbReference>
<evidence type="ECO:0000313" key="3">
    <source>
        <dbReference type="Proteomes" id="UP001443914"/>
    </source>
</evidence>
<dbReference type="Gene3D" id="3.40.50.1820">
    <property type="entry name" value="alpha/beta hydrolase"/>
    <property type="match status" value="1"/>
</dbReference>
<comment type="caution">
    <text evidence="2">The sequence shown here is derived from an EMBL/GenBank/DDBJ whole genome shotgun (WGS) entry which is preliminary data.</text>
</comment>
<name>A0AAW1MU48_SAPOF</name>
<dbReference type="EMBL" id="JBDFQZ010000002">
    <property type="protein sequence ID" value="KAK9749639.1"/>
    <property type="molecule type" value="Genomic_DNA"/>
</dbReference>
<dbReference type="AlphaFoldDB" id="A0AAW1MU48"/>
<proteinExistence type="predicted"/>
<gene>
    <name evidence="2" type="ORF">RND81_02G140200</name>
</gene>
<dbReference type="SUPFAM" id="SSF53474">
    <property type="entry name" value="alpha/beta-Hydrolases"/>
    <property type="match status" value="1"/>
</dbReference>
<keyword evidence="3" id="KW-1185">Reference proteome</keyword>
<sequence>MMNSLNLSRQSITTTALFSPKINSSRSKPYIISPVLLRTKSLSPSISASYDAVFPIPNFSKLGLGFFLSLSSNPNSQLPPSQTPNSHPSDAKFFTWHRPTPPESAGGGASGGGRSNVVAVVLGWLGATEKHLRRYAEMYTSRGIDAVTFVVPVKDAMRADLGRTVENRIETLANEIVSWLSNDGGRDKSLIFHTFSTTGWLVYGSILAHMQGKPELIEKIKGCIFDSGGDPELNPKVWASGFGAALLKKRSTRVSPVAEVKPGTGAEKDKPKLQEEDPDILESAVLFGLEVMFTFLFKLPEINQKLSKIITLLSENQPTCPQLYLYSTADKVIRYRSVESYIEHQKMKGKTVRSFNFESSPHVDHFRTFPDVYSSLVNNFVNEILFSGKPT</sequence>
<evidence type="ECO:0000313" key="2">
    <source>
        <dbReference type="EMBL" id="KAK9749639.1"/>
    </source>
</evidence>
<dbReference type="Proteomes" id="UP001443914">
    <property type="component" value="Unassembled WGS sequence"/>
</dbReference>
<accession>A0AAW1MU48</accession>
<feature type="region of interest" description="Disordered" evidence="1">
    <location>
        <begin position="75"/>
        <end position="112"/>
    </location>
</feature>
<dbReference type="PANTHER" id="PTHR12265:SF11">
    <property type="entry name" value="ALPHA_BETA-HYDROLASES SUPERFAMILY PROTEIN"/>
    <property type="match status" value="1"/>
</dbReference>
<protein>
    <submittedName>
        <fullName evidence="2">Uncharacterized protein</fullName>
    </submittedName>
</protein>
<dbReference type="Pfam" id="PF05705">
    <property type="entry name" value="DUF829"/>
    <property type="match status" value="1"/>
</dbReference>